<dbReference type="PANTHER" id="PTHR19139">
    <property type="entry name" value="AQUAPORIN TRANSPORTER"/>
    <property type="match status" value="1"/>
</dbReference>
<dbReference type="SUPFAM" id="SSF81338">
    <property type="entry name" value="Aquaporin-like"/>
    <property type="match status" value="1"/>
</dbReference>
<feature type="transmembrane region" description="Helical" evidence="9">
    <location>
        <begin position="12"/>
        <end position="33"/>
    </location>
</feature>
<keyword evidence="3 8" id="KW-0813">Transport</keyword>
<dbReference type="PROSITE" id="PS00221">
    <property type="entry name" value="MIP"/>
    <property type="match status" value="1"/>
</dbReference>
<keyword evidence="11" id="KW-1185">Reference proteome</keyword>
<evidence type="ECO:0000256" key="2">
    <source>
        <dbReference type="ARBA" id="ARBA00006175"/>
    </source>
</evidence>
<keyword evidence="4" id="KW-1003">Cell membrane</keyword>
<evidence type="ECO:0000313" key="11">
    <source>
        <dbReference type="Proteomes" id="UP001595536"/>
    </source>
</evidence>
<dbReference type="Gene3D" id="1.20.1080.10">
    <property type="entry name" value="Glycerol uptake facilitator protein"/>
    <property type="match status" value="1"/>
</dbReference>
<evidence type="ECO:0000256" key="6">
    <source>
        <dbReference type="ARBA" id="ARBA00022989"/>
    </source>
</evidence>
<dbReference type="InterPro" id="IPR022357">
    <property type="entry name" value="MIP_CS"/>
</dbReference>
<evidence type="ECO:0000256" key="7">
    <source>
        <dbReference type="ARBA" id="ARBA00023136"/>
    </source>
</evidence>
<feature type="transmembrane region" description="Helical" evidence="9">
    <location>
        <begin position="205"/>
        <end position="226"/>
    </location>
</feature>
<evidence type="ECO:0000313" key="10">
    <source>
        <dbReference type="EMBL" id="MFC3265206.1"/>
    </source>
</evidence>
<dbReference type="InterPro" id="IPR000425">
    <property type="entry name" value="MIP"/>
</dbReference>
<keyword evidence="6 9" id="KW-1133">Transmembrane helix</keyword>
<evidence type="ECO:0000256" key="3">
    <source>
        <dbReference type="ARBA" id="ARBA00022448"/>
    </source>
</evidence>
<dbReference type="InterPro" id="IPR023271">
    <property type="entry name" value="Aquaporin-like"/>
</dbReference>
<evidence type="ECO:0000256" key="4">
    <source>
        <dbReference type="ARBA" id="ARBA00022475"/>
    </source>
</evidence>
<protein>
    <submittedName>
        <fullName evidence="10">Aquaporin</fullName>
    </submittedName>
</protein>
<dbReference type="InterPro" id="IPR034294">
    <property type="entry name" value="Aquaporin_transptr"/>
</dbReference>
<comment type="similarity">
    <text evidence="2 8">Belongs to the MIP/aquaporin (TC 1.A.8) family.</text>
</comment>
<dbReference type="PANTHER" id="PTHR19139:SF199">
    <property type="entry name" value="MIP17260P"/>
    <property type="match status" value="1"/>
</dbReference>
<accession>A0ABV7LBK5</accession>
<name>A0ABV7LBK5_9HYPH</name>
<organism evidence="10 11">
    <name type="scientific">Camelimonas abortus</name>
    <dbReference type="NCBI Taxonomy" id="1017184"/>
    <lineage>
        <taxon>Bacteria</taxon>
        <taxon>Pseudomonadati</taxon>
        <taxon>Pseudomonadota</taxon>
        <taxon>Alphaproteobacteria</taxon>
        <taxon>Hyphomicrobiales</taxon>
        <taxon>Chelatococcaceae</taxon>
        <taxon>Camelimonas</taxon>
    </lineage>
</organism>
<feature type="transmembrane region" description="Helical" evidence="9">
    <location>
        <begin position="161"/>
        <end position="185"/>
    </location>
</feature>
<feature type="transmembrane region" description="Helical" evidence="9">
    <location>
        <begin position="131"/>
        <end position="154"/>
    </location>
</feature>
<proteinExistence type="inferred from homology"/>
<dbReference type="PROSITE" id="PS51257">
    <property type="entry name" value="PROKAR_LIPOPROTEIN"/>
    <property type="match status" value="1"/>
</dbReference>
<dbReference type="Pfam" id="PF00230">
    <property type="entry name" value="MIP"/>
    <property type="match status" value="1"/>
</dbReference>
<evidence type="ECO:0000256" key="1">
    <source>
        <dbReference type="ARBA" id="ARBA00004651"/>
    </source>
</evidence>
<dbReference type="PRINTS" id="PR00783">
    <property type="entry name" value="MINTRINSICP"/>
</dbReference>
<comment type="caution">
    <text evidence="10">The sequence shown here is derived from an EMBL/GenBank/DDBJ whole genome shotgun (WGS) entry which is preliminary data.</text>
</comment>
<dbReference type="RefSeq" id="WP_376830011.1">
    <property type="nucleotide sequence ID" value="NZ_JBHLWR010000006.1"/>
</dbReference>
<dbReference type="EMBL" id="JBHRUV010000013">
    <property type="protein sequence ID" value="MFC3265206.1"/>
    <property type="molecule type" value="Genomic_DNA"/>
</dbReference>
<evidence type="ECO:0000256" key="9">
    <source>
        <dbReference type="SAM" id="Phobius"/>
    </source>
</evidence>
<gene>
    <name evidence="10" type="ORF">ACFOEX_02375</name>
</gene>
<evidence type="ECO:0000256" key="8">
    <source>
        <dbReference type="RuleBase" id="RU000477"/>
    </source>
</evidence>
<sequence length="235" mass="22991">MGGACKYLAEAYGTALLVFFGCGAAVLSTGAGAGTAMDLLGIAFGFGVGLIVAAYSIGAISGCHINPAVTLGFVTAGRMGAAEAAGYIIAQVIGGVIGAGLLALILQGKLGGHDIGAAGLGQNGWGEGYGAGYGVVAAFLVELLISFIFVYVVLQVTKGAANAAIAGLVIGLALFVIHVVFINVTGVSVNPARSIAPAVFVGGKALAQLWLFIVAPVIGGVIAGVVSRCTPEPAA</sequence>
<feature type="transmembrane region" description="Helical" evidence="9">
    <location>
        <begin position="39"/>
        <end position="63"/>
    </location>
</feature>
<comment type="subcellular location">
    <subcellularLocation>
        <location evidence="1">Cell membrane</location>
        <topology evidence="1">Multi-pass membrane protein</topology>
    </subcellularLocation>
</comment>
<reference evidence="11" key="1">
    <citation type="journal article" date="2019" name="Int. J. Syst. Evol. Microbiol.">
        <title>The Global Catalogue of Microorganisms (GCM) 10K type strain sequencing project: providing services to taxonomists for standard genome sequencing and annotation.</title>
        <authorList>
            <consortium name="The Broad Institute Genomics Platform"/>
            <consortium name="The Broad Institute Genome Sequencing Center for Infectious Disease"/>
            <person name="Wu L."/>
            <person name="Ma J."/>
        </authorList>
    </citation>
    <scope>NUCLEOTIDE SEQUENCE [LARGE SCALE GENOMIC DNA]</scope>
    <source>
        <strain evidence="11">CCM 7941</strain>
    </source>
</reference>
<feature type="transmembrane region" description="Helical" evidence="9">
    <location>
        <begin position="84"/>
        <end position="106"/>
    </location>
</feature>
<keyword evidence="5 8" id="KW-0812">Transmembrane</keyword>
<evidence type="ECO:0000256" key="5">
    <source>
        <dbReference type="ARBA" id="ARBA00022692"/>
    </source>
</evidence>
<keyword evidence="7 9" id="KW-0472">Membrane</keyword>
<dbReference type="Proteomes" id="UP001595536">
    <property type="component" value="Unassembled WGS sequence"/>
</dbReference>